<sequence length="141" mass="15458">MYCDASKDELGCVLMQNGKVVAYGSTKANVVADALSCKNQGIIVSLALKEWNMVGTLNEFGVQMKAYDEKVYLGAQIAMPKLLNEVIESQKYDQEVACIKARIASGDPILDWTIHLDGSLRHQGSANKMKCWSCGSFEDSD</sequence>
<reference evidence="2" key="1">
    <citation type="journal article" date="2020" name="Nat. Commun.">
        <title>Genome assembly of wild tea tree DASZ reveals pedigree and selection history of tea varieties.</title>
        <authorList>
            <person name="Zhang W."/>
            <person name="Zhang Y."/>
            <person name="Qiu H."/>
            <person name="Guo Y."/>
            <person name="Wan H."/>
            <person name="Zhang X."/>
            <person name="Scossa F."/>
            <person name="Alseekh S."/>
            <person name="Zhang Q."/>
            <person name="Wang P."/>
            <person name="Xu L."/>
            <person name="Schmidt M.H."/>
            <person name="Jia X."/>
            <person name="Li D."/>
            <person name="Zhu A."/>
            <person name="Guo F."/>
            <person name="Chen W."/>
            <person name="Ni D."/>
            <person name="Usadel B."/>
            <person name="Fernie A.R."/>
            <person name="Wen W."/>
        </authorList>
    </citation>
    <scope>NUCLEOTIDE SEQUENCE [LARGE SCALE GENOMIC DNA]</scope>
    <source>
        <strain evidence="2">cv. G240</strain>
    </source>
</reference>
<keyword evidence="2" id="KW-1185">Reference proteome</keyword>
<organism evidence="1 2">
    <name type="scientific">Camellia sinensis</name>
    <name type="common">Tea plant</name>
    <name type="synonym">Thea sinensis</name>
    <dbReference type="NCBI Taxonomy" id="4442"/>
    <lineage>
        <taxon>Eukaryota</taxon>
        <taxon>Viridiplantae</taxon>
        <taxon>Streptophyta</taxon>
        <taxon>Embryophyta</taxon>
        <taxon>Tracheophyta</taxon>
        <taxon>Spermatophyta</taxon>
        <taxon>Magnoliopsida</taxon>
        <taxon>eudicotyledons</taxon>
        <taxon>Gunneridae</taxon>
        <taxon>Pentapetalae</taxon>
        <taxon>asterids</taxon>
        <taxon>Ericales</taxon>
        <taxon>Theaceae</taxon>
        <taxon>Camellia</taxon>
    </lineage>
</organism>
<name>A0A7J7FVL9_CAMSI</name>
<dbReference type="AlphaFoldDB" id="A0A7J7FVL9"/>
<reference evidence="1 2" key="2">
    <citation type="submission" date="2020-07" db="EMBL/GenBank/DDBJ databases">
        <title>Genome assembly of wild tea tree DASZ reveals pedigree and selection history of tea varieties.</title>
        <authorList>
            <person name="Zhang W."/>
        </authorList>
    </citation>
    <scope>NUCLEOTIDE SEQUENCE [LARGE SCALE GENOMIC DNA]</scope>
    <source>
        <strain evidence="2">cv. G240</strain>
        <tissue evidence="1">Leaf</tissue>
    </source>
</reference>
<comment type="caution">
    <text evidence="1">The sequence shown here is derived from an EMBL/GenBank/DDBJ whole genome shotgun (WGS) entry which is preliminary data.</text>
</comment>
<dbReference type="Proteomes" id="UP000593564">
    <property type="component" value="Unassembled WGS sequence"/>
</dbReference>
<evidence type="ECO:0000313" key="1">
    <source>
        <dbReference type="EMBL" id="KAF5932395.1"/>
    </source>
</evidence>
<proteinExistence type="predicted"/>
<accession>A0A7J7FVL9</accession>
<evidence type="ECO:0000313" key="2">
    <source>
        <dbReference type="Proteomes" id="UP000593564"/>
    </source>
</evidence>
<gene>
    <name evidence="1" type="ORF">HYC85_028566</name>
</gene>
<protein>
    <submittedName>
        <fullName evidence="1">Uncharacterized protein</fullName>
    </submittedName>
</protein>
<dbReference type="EMBL" id="JACBKZ010000014">
    <property type="protein sequence ID" value="KAF5932395.1"/>
    <property type="molecule type" value="Genomic_DNA"/>
</dbReference>